<evidence type="ECO:0000313" key="3">
    <source>
        <dbReference type="Proteomes" id="UP000186817"/>
    </source>
</evidence>
<keyword evidence="3" id="KW-1185">Reference proteome</keyword>
<keyword evidence="1" id="KW-0472">Membrane</keyword>
<gene>
    <name evidence="2" type="ORF">AK812_SmicGene28730</name>
</gene>
<keyword evidence="1" id="KW-1133">Transmembrane helix</keyword>
<comment type="caution">
    <text evidence="2">The sequence shown here is derived from an EMBL/GenBank/DDBJ whole genome shotgun (WGS) entry which is preliminary data.</text>
</comment>
<dbReference type="EMBL" id="LSRX01000745">
    <property type="protein sequence ID" value="OLP89778.1"/>
    <property type="molecule type" value="Genomic_DNA"/>
</dbReference>
<organism evidence="2 3">
    <name type="scientific">Symbiodinium microadriaticum</name>
    <name type="common">Dinoflagellate</name>
    <name type="synonym">Zooxanthella microadriatica</name>
    <dbReference type="NCBI Taxonomy" id="2951"/>
    <lineage>
        <taxon>Eukaryota</taxon>
        <taxon>Sar</taxon>
        <taxon>Alveolata</taxon>
        <taxon>Dinophyceae</taxon>
        <taxon>Suessiales</taxon>
        <taxon>Symbiodiniaceae</taxon>
        <taxon>Symbiodinium</taxon>
    </lineage>
</organism>
<evidence type="ECO:0000256" key="1">
    <source>
        <dbReference type="SAM" id="Phobius"/>
    </source>
</evidence>
<feature type="transmembrane region" description="Helical" evidence="1">
    <location>
        <begin position="20"/>
        <end position="42"/>
    </location>
</feature>
<dbReference type="OrthoDB" id="437545at2759"/>
<dbReference type="AlphaFoldDB" id="A0A1Q9D3L7"/>
<name>A0A1Q9D3L7_SYMMI</name>
<feature type="transmembrane region" description="Helical" evidence="1">
    <location>
        <begin position="347"/>
        <end position="369"/>
    </location>
</feature>
<proteinExistence type="predicted"/>
<dbReference type="Proteomes" id="UP000186817">
    <property type="component" value="Unassembled WGS sequence"/>
</dbReference>
<sequence length="893" mass="98762">MAGSSSFGIIPSALPATASFYRIAAMALLNLILISLAGLAVCKPELRGAELQCSGSGSIPAGPVCYGGSLLTETFSIHVVSHDGEVGIVDMKVEGPQTAECEGANFENNDNVITIENDHGCGLTKYDYAVEYCPDQDNLIISMVKPYSVRVVLESQGHEPEAWVGGAVGVWDADGVRGHLEALRERGTLEAAAAERLLLLEALSRTVPEELQAHLAEILLLSLLDQSVEVRLLALRHLAPMGPDSPRVRGVADRLRDKQPAVKELAAEAPPLYNAAAMSHVPRACELRGNQEVDLITSHRKLLRFWKTPGKDSLVTYSGSDAVRGLSPYFIHKADKTRKWRLKKQPLAQVVTAAIVVTSMVMLFSITAFTSISLLAIVKSGGLGAELGSSEHFPLELQTSWNDTEKISMAAAQGAEKQVLEAIKRRLKLKGLVLELSWHLPRLNTRRKPETGPGTMSLKMSKSMSLPGLWKMGTEQPKGMTGHAKKTTFAFKVANNLSSAVDRQKGPVPSSQGRELAGLLKTAGWRLLHSESQPELPPTEEDNPGTQEEEIKLLKQDHSLIFFLRPGENSMINHLFQTAKSFKAKQAANPQWAPGQQPLKVIMAIAMFKELGARLEALCQDQTRLAQVKEFGWRDPATGWKFQRWNPQLKALEEDNSKSPISDQMVANHLQKLCQALAQDTVHRFHCTRKMADVMESPATFQLDLSTRTAISLEAWAALMALQGCTVLQLGGFAYKRETLKPSPAIAKLKDMIYGRCDTMDAGSRCSSHRFYGNRQHDIAEFISHLAQRHNFAIVQGKWQARRLFEGEFQIRDEGTCSQPILLHMPTAPPGLDVTLQDAVDVNREIMMPFFADMIPRNMRQPRIAPAWMKHDKQVLRFYGFFQVDMLHVRLHA</sequence>
<reference evidence="2 3" key="1">
    <citation type="submission" date="2016-02" db="EMBL/GenBank/DDBJ databases">
        <title>Genome analysis of coral dinoflagellate symbionts highlights evolutionary adaptations to a symbiotic lifestyle.</title>
        <authorList>
            <person name="Aranda M."/>
            <person name="Li Y."/>
            <person name="Liew Y.J."/>
            <person name="Baumgarten S."/>
            <person name="Simakov O."/>
            <person name="Wilson M."/>
            <person name="Piel J."/>
            <person name="Ashoor H."/>
            <person name="Bougouffa S."/>
            <person name="Bajic V.B."/>
            <person name="Ryu T."/>
            <person name="Ravasi T."/>
            <person name="Bayer T."/>
            <person name="Micklem G."/>
            <person name="Kim H."/>
            <person name="Bhak J."/>
            <person name="Lajeunesse T.C."/>
            <person name="Voolstra C.R."/>
        </authorList>
    </citation>
    <scope>NUCLEOTIDE SEQUENCE [LARGE SCALE GENOMIC DNA]</scope>
    <source>
        <strain evidence="2 3">CCMP2467</strain>
    </source>
</reference>
<protein>
    <submittedName>
        <fullName evidence="2">Uncharacterized protein</fullName>
    </submittedName>
</protein>
<accession>A0A1Q9D3L7</accession>
<keyword evidence="1" id="KW-0812">Transmembrane</keyword>
<evidence type="ECO:0000313" key="2">
    <source>
        <dbReference type="EMBL" id="OLP89778.1"/>
    </source>
</evidence>